<dbReference type="InterPro" id="IPR047745">
    <property type="entry name" value="SinI-like"/>
</dbReference>
<proteinExistence type="predicted"/>
<feature type="chain" id="PRO_5043702124" evidence="1">
    <location>
        <begin position="30"/>
        <end position="337"/>
    </location>
</feature>
<reference evidence="2" key="1">
    <citation type="submission" date="2023-02" db="EMBL/GenBank/DDBJ databases">
        <title>Escherichia albertii as a potential enteropathogen in the light of epidemiological and genomic studies.</title>
        <authorList>
            <person name="Leszczynska K."/>
            <person name="Swiecicka I."/>
            <person name="Daniluk T."/>
            <person name="Lebensztejn D."/>
            <person name="Chmielewska S."/>
            <person name="Leszczynska D."/>
            <person name="Gawor J."/>
            <person name="Kliber M."/>
        </authorList>
    </citation>
    <scope>NUCLEOTIDE SEQUENCE</scope>
    <source>
        <strain evidence="2">BIA_7</strain>
    </source>
</reference>
<name>A0AAX3ME64_ESCAL</name>
<dbReference type="AlphaFoldDB" id="A0AAX3ME64"/>
<dbReference type="NCBIfam" id="NF040711">
    <property type="entry name" value="partner_SinI"/>
    <property type="match status" value="1"/>
</dbReference>
<accession>A0AAX3ME64</accession>
<evidence type="ECO:0000313" key="3">
    <source>
        <dbReference type="Proteomes" id="UP001219219"/>
    </source>
</evidence>
<dbReference type="EMBL" id="CP117562">
    <property type="protein sequence ID" value="WDB27163.1"/>
    <property type="molecule type" value="Genomic_DNA"/>
</dbReference>
<evidence type="ECO:0000256" key="1">
    <source>
        <dbReference type="SAM" id="SignalP"/>
    </source>
</evidence>
<gene>
    <name evidence="2" type="ORF">PS049_12170</name>
</gene>
<organism evidence="2 3">
    <name type="scientific">Escherichia albertii</name>
    <dbReference type="NCBI Taxonomy" id="208962"/>
    <lineage>
        <taxon>Bacteria</taxon>
        <taxon>Pseudomonadati</taxon>
        <taxon>Pseudomonadota</taxon>
        <taxon>Gammaproteobacteria</taxon>
        <taxon>Enterobacterales</taxon>
        <taxon>Enterobacteriaceae</taxon>
        <taxon>Escherichia</taxon>
    </lineage>
</organism>
<protein>
    <submittedName>
        <fullName evidence="2">SinI family autotransporter-associated protein</fullName>
    </submittedName>
</protein>
<keyword evidence="1" id="KW-0732">Signal</keyword>
<dbReference type="Proteomes" id="UP001219219">
    <property type="component" value="Chromosome"/>
</dbReference>
<feature type="signal peptide" evidence="1">
    <location>
        <begin position="1"/>
        <end position="29"/>
    </location>
</feature>
<dbReference type="Gene3D" id="2.60.40.2700">
    <property type="match status" value="1"/>
</dbReference>
<dbReference type="RefSeq" id="WP_001183756.1">
    <property type="nucleotide sequence ID" value="NZ_BBVJ01000003.1"/>
</dbReference>
<evidence type="ECO:0000313" key="2">
    <source>
        <dbReference type="EMBL" id="WDB27163.1"/>
    </source>
</evidence>
<sequence length="337" mass="35331">MQQETKRGLTKIALALVLAGYCAVPAALAAGEQQLGNLKSGASYTMSGSTGGINGTVPWITSSSTPQLDRASDTGKDHVIVSIDRGGRTVATDVDKQFHVNDKITINWTIGDQQGDVDNGANNAGSPNALTKATVVWTRSKNQNGSDAVEISGTTGQDSYTIQADDADYYIGIKILPTTSTGVPNQAEQVLNLVDLSDADGGGSDSDDIPTGPVVDESVKVMIYDNAAPDVDLLSTGHTSDVLHTEHTYKVRIYQDKDGSNSWNTGDVDVTANYDYRWVFSGTSQQLGAAGGDSTVENADLVIPATNAAATTIFATAGADGVQGYGLSIKYKRNDNQ</sequence>